<dbReference type="Proteomes" id="UP000197007">
    <property type="component" value="Chromosome"/>
</dbReference>
<dbReference type="KEGG" id="capn:CBG49_13420"/>
<keyword evidence="3" id="KW-1185">Reference proteome</keyword>
<dbReference type="EMBL" id="CP022022">
    <property type="protein sequence ID" value="ASF44007.1"/>
    <property type="molecule type" value="Genomic_DNA"/>
</dbReference>
<keyword evidence="1" id="KW-0732">Signal</keyword>
<dbReference type="RefSeq" id="WP_088594869.1">
    <property type="nucleotide sequence ID" value="NZ_CP022022.1"/>
</dbReference>
<proteinExistence type="predicted"/>
<feature type="signal peptide" evidence="1">
    <location>
        <begin position="1"/>
        <end position="22"/>
    </location>
</feature>
<dbReference type="PROSITE" id="PS51257">
    <property type="entry name" value="PROKAR_LIPOPROTEIN"/>
    <property type="match status" value="1"/>
</dbReference>
<sequence length="296" mass="33821">MVKIYYFISACLLLFSCNNCNTQVSSSDDIRDTISSIKRDTIVEKDTIAPIQVPKEETDEATLISNAQEHCDFDSFIKEEIGYLNGGFGSKGRLDLRNINISSMLSKPSFPYGVIPYIGFIDIKIKRRLEINFLKIEKSTTNDSLYIAKGKTKVGKNVRLFEGDIKIKHIYFFAEHSTGLDDDMVGKIKSQGIIIADYYFREDKKLSATGVFEGKVLLRWYINNKGVFLYDDIDEYSDDYRNNQFVGTWTSYKTGVKKVANWGVCRIPCSGDLDWGAAEFSPAPEYRKYGWEDYKP</sequence>
<evidence type="ECO:0000313" key="3">
    <source>
        <dbReference type="Proteomes" id="UP000197007"/>
    </source>
</evidence>
<accession>A0A1Z4BRS9</accession>
<reference evidence="3" key="1">
    <citation type="submission" date="2017-06" db="EMBL/GenBank/DDBJ databases">
        <title>Complete genome sequence of Capnocytophaga sp. KCOM 1579 (=ChDC OS43) isolated from a human refractory periapical abscess lesion.</title>
        <authorList>
            <person name="Kook J.-K."/>
            <person name="Park S.-N."/>
            <person name="Lim Y.K."/>
            <person name="Roh H."/>
        </authorList>
    </citation>
    <scope>NUCLEOTIDE SEQUENCE [LARGE SCALE GENOMIC DNA]</scope>
    <source>
        <strain evidence="3">ChDC OS43</strain>
    </source>
</reference>
<feature type="chain" id="PRO_5013209977" description="Lipoprotein" evidence="1">
    <location>
        <begin position="23"/>
        <end position="296"/>
    </location>
</feature>
<organism evidence="2 3">
    <name type="scientific">Capnocytophaga endodontalis</name>
    <dbReference type="NCBI Taxonomy" id="2708117"/>
    <lineage>
        <taxon>Bacteria</taxon>
        <taxon>Pseudomonadati</taxon>
        <taxon>Bacteroidota</taxon>
        <taxon>Flavobacteriia</taxon>
        <taxon>Flavobacteriales</taxon>
        <taxon>Flavobacteriaceae</taxon>
        <taxon>Capnocytophaga</taxon>
    </lineage>
</organism>
<dbReference type="AlphaFoldDB" id="A0A1Z4BRS9"/>
<evidence type="ECO:0000313" key="2">
    <source>
        <dbReference type="EMBL" id="ASF44007.1"/>
    </source>
</evidence>
<name>A0A1Z4BRS9_9FLAO</name>
<gene>
    <name evidence="2" type="ORF">CBG49_13420</name>
</gene>
<protein>
    <recommendedName>
        <fullName evidence="4">Lipoprotein</fullName>
    </recommendedName>
</protein>
<evidence type="ECO:0000256" key="1">
    <source>
        <dbReference type="SAM" id="SignalP"/>
    </source>
</evidence>
<evidence type="ECO:0008006" key="4">
    <source>
        <dbReference type="Google" id="ProtNLM"/>
    </source>
</evidence>